<proteinExistence type="predicted"/>
<evidence type="ECO:0000313" key="2">
    <source>
        <dbReference type="Proteomes" id="UP000183287"/>
    </source>
</evidence>
<protein>
    <submittedName>
        <fullName evidence="1">Uncharacterized protein</fullName>
    </submittedName>
</protein>
<dbReference type="AlphaFoldDB" id="A0A1I4L0C2"/>
<name>A0A1I4L0C2_9PROT</name>
<dbReference type="Proteomes" id="UP000183287">
    <property type="component" value="Unassembled WGS sequence"/>
</dbReference>
<keyword evidence="2" id="KW-1185">Reference proteome</keyword>
<accession>A0A1I4L0C2</accession>
<dbReference type="EMBL" id="FOUB01000005">
    <property type="protein sequence ID" value="SFL84286.1"/>
    <property type="molecule type" value="Genomic_DNA"/>
</dbReference>
<reference evidence="2" key="1">
    <citation type="submission" date="2016-10" db="EMBL/GenBank/DDBJ databases">
        <authorList>
            <person name="Varghese N."/>
            <person name="Submissions S."/>
        </authorList>
    </citation>
    <scope>NUCLEOTIDE SEQUENCE [LARGE SCALE GENOMIC DNA]</scope>
    <source>
        <strain evidence="2">Nm44</strain>
    </source>
</reference>
<gene>
    <name evidence="1" type="ORF">SAMN05421863_100588</name>
</gene>
<evidence type="ECO:0000313" key="1">
    <source>
        <dbReference type="EMBL" id="SFL84286.1"/>
    </source>
</evidence>
<organism evidence="1 2">
    <name type="scientific">Nitrosomonas communis</name>
    <dbReference type="NCBI Taxonomy" id="44574"/>
    <lineage>
        <taxon>Bacteria</taxon>
        <taxon>Pseudomonadati</taxon>
        <taxon>Pseudomonadota</taxon>
        <taxon>Betaproteobacteria</taxon>
        <taxon>Nitrosomonadales</taxon>
        <taxon>Nitrosomonadaceae</taxon>
        <taxon>Nitrosomonas</taxon>
    </lineage>
</organism>
<sequence length="81" mass="9042">MTLLAEPAGRLLEYTGNWVPRGMTVHDRIRLIGQLPQSPTITRLLFACSISKSKLTLAASPCRIIYIVCGSPSRHFDLKME</sequence>